<keyword evidence="4" id="KW-1185">Reference proteome</keyword>
<evidence type="ECO:0000313" key="3">
    <source>
        <dbReference type="EMBL" id="CAI5732941.1"/>
    </source>
</evidence>
<evidence type="ECO:0000259" key="2">
    <source>
        <dbReference type="PROSITE" id="PS50191"/>
    </source>
</evidence>
<comment type="caution">
    <text evidence="3">The sequence shown here is derived from an EMBL/GenBank/DDBJ whole genome shotgun (WGS) entry which is preliminary data.</text>
</comment>
<dbReference type="AlphaFoldDB" id="A0AAV0U815"/>
<feature type="region of interest" description="Disordered" evidence="1">
    <location>
        <begin position="292"/>
        <end position="326"/>
    </location>
</feature>
<dbReference type="EMBL" id="CANTFL010001187">
    <property type="protein sequence ID" value="CAI5732941.1"/>
    <property type="molecule type" value="Genomic_DNA"/>
</dbReference>
<dbReference type="CDD" id="cd00170">
    <property type="entry name" value="SEC14"/>
    <property type="match status" value="1"/>
</dbReference>
<protein>
    <recommendedName>
        <fullName evidence="2">CRAL-TRIO domain-containing protein</fullName>
    </recommendedName>
</protein>
<dbReference type="Pfam" id="PF00650">
    <property type="entry name" value="CRAL_TRIO"/>
    <property type="match status" value="1"/>
</dbReference>
<dbReference type="Proteomes" id="UP001162031">
    <property type="component" value="Unassembled WGS sequence"/>
</dbReference>
<evidence type="ECO:0000256" key="1">
    <source>
        <dbReference type="SAM" id="MobiDB-lite"/>
    </source>
</evidence>
<dbReference type="PANTHER" id="PTHR45657:SF1">
    <property type="entry name" value="CRAL-TRIO DOMAIN-CONTAINING PROTEIN YKL091C-RELATED"/>
    <property type="match status" value="1"/>
</dbReference>
<accession>A0AAV0U815</accession>
<dbReference type="PROSITE" id="PS50191">
    <property type="entry name" value="CRAL_TRIO"/>
    <property type="match status" value="1"/>
</dbReference>
<evidence type="ECO:0000313" key="4">
    <source>
        <dbReference type="Proteomes" id="UP001162031"/>
    </source>
</evidence>
<feature type="domain" description="CRAL-TRIO" evidence="2">
    <location>
        <begin position="71"/>
        <end position="250"/>
    </location>
</feature>
<dbReference type="InterPro" id="IPR051026">
    <property type="entry name" value="PI/PC_transfer"/>
</dbReference>
<feature type="compositionally biased region" description="Basic and acidic residues" evidence="1">
    <location>
        <begin position="313"/>
        <end position="326"/>
    </location>
</feature>
<dbReference type="InterPro" id="IPR001251">
    <property type="entry name" value="CRAL-TRIO_dom"/>
</dbReference>
<dbReference type="InterPro" id="IPR036865">
    <property type="entry name" value="CRAL-TRIO_dom_sf"/>
</dbReference>
<gene>
    <name evidence="3" type="ORF">HBR001_LOCUS5680</name>
</gene>
<sequence length="326" mass="36662">MFRCKGPEKVSCSSRTGKAQVAGKVALVVAPSAYLVAENGDAAKASERHEATLAWRKHMRLDSILAVPQIHYDVIKRNYTQFLHKHDKLGHPLYFEKIGSINMPQLKKAGVTSDALFKHYLFAMEFMLKYAAHEICPCDACAPSETQKMCIVLDARGIGMRGLGGEVFEFIRRCTGAMQCHYPQRSFKIFIVNVPSWFGMAWKGVKPLLNEATRAKTNIVMESETAAALLEFIDAENLPVEYGGTCSCSGGCETHSSYQLLQRALVESVLECKSFESKDLLRAISLERSGARKPKRRQCHRDRCLPQRMTPEVGKEREREGRRPMK</sequence>
<reference evidence="3" key="1">
    <citation type="submission" date="2022-12" db="EMBL/GenBank/DDBJ databases">
        <authorList>
            <person name="Webb A."/>
        </authorList>
    </citation>
    <scope>NUCLEOTIDE SEQUENCE</scope>
    <source>
        <strain evidence="3">Hp1</strain>
    </source>
</reference>
<proteinExistence type="predicted"/>
<organism evidence="3 4">
    <name type="scientific">Hyaloperonospora brassicae</name>
    <name type="common">Brassica downy mildew</name>
    <name type="synonym">Peronospora brassicae</name>
    <dbReference type="NCBI Taxonomy" id="162125"/>
    <lineage>
        <taxon>Eukaryota</taxon>
        <taxon>Sar</taxon>
        <taxon>Stramenopiles</taxon>
        <taxon>Oomycota</taxon>
        <taxon>Peronosporomycetes</taxon>
        <taxon>Peronosporales</taxon>
        <taxon>Peronosporaceae</taxon>
        <taxon>Hyaloperonospora</taxon>
    </lineage>
</organism>
<dbReference type="SUPFAM" id="SSF52087">
    <property type="entry name" value="CRAL/TRIO domain"/>
    <property type="match status" value="1"/>
</dbReference>
<dbReference type="Gene3D" id="3.40.525.10">
    <property type="entry name" value="CRAL-TRIO lipid binding domain"/>
    <property type="match status" value="1"/>
</dbReference>
<dbReference type="PANTHER" id="PTHR45657">
    <property type="entry name" value="CRAL-TRIO DOMAIN-CONTAINING PROTEIN YKL091C-RELATED"/>
    <property type="match status" value="1"/>
</dbReference>
<dbReference type="SMART" id="SM00516">
    <property type="entry name" value="SEC14"/>
    <property type="match status" value="1"/>
</dbReference>
<name>A0AAV0U815_HYABA</name>